<dbReference type="InterPro" id="IPR038765">
    <property type="entry name" value="Papain-like_cys_pep_sf"/>
</dbReference>
<proteinExistence type="inferred from homology"/>
<evidence type="ECO:0000256" key="2">
    <source>
        <dbReference type="PIRSR" id="PIRSR622684-1"/>
    </source>
</evidence>
<evidence type="ECO:0000256" key="1">
    <source>
        <dbReference type="ARBA" id="ARBA00007623"/>
    </source>
</evidence>
<evidence type="ECO:0000259" key="4">
    <source>
        <dbReference type="PROSITE" id="PS50203"/>
    </source>
</evidence>
<accession>A0ABD2QMZ2</accession>
<dbReference type="InterPro" id="IPR022684">
    <property type="entry name" value="Calpain_cysteine_protease"/>
</dbReference>
<comment type="caution">
    <text evidence="3">Lacks conserved residue(s) required for the propagation of feature annotation.</text>
</comment>
<sequence length="220" mass="25220">MYRAMQGKQDDPRWSKRCRDKTDLIISNATGDVICDPLPAGRGGDMPTAALTFQTIRQQYVDTGKLWEDNEFPADDSSLYVDPKNKPTTSPSAIEWKRPKVILHLKFNLYSKEIMPNPQFIMDGISRFDVKQTKGDNCWFLASIASLAMRTDLIEKIVPKDQGFSNNYCGVFRFNFWLEGKWREVMVDDRLPTANNRLVYVSCGNPSEFWAALLEKAYAK</sequence>
<dbReference type="SMART" id="SM00230">
    <property type="entry name" value="CysPc"/>
    <property type="match status" value="1"/>
</dbReference>
<name>A0ABD2QMZ2_9PLAT</name>
<reference evidence="5 6" key="1">
    <citation type="submission" date="2024-11" db="EMBL/GenBank/DDBJ databases">
        <title>Adaptive evolution of stress response genes in parasites aligns with host niche diversity.</title>
        <authorList>
            <person name="Hahn C."/>
            <person name="Resl P."/>
        </authorList>
    </citation>
    <scope>NUCLEOTIDE SEQUENCE [LARGE SCALE GENOMIC DNA]</scope>
    <source>
        <strain evidence="5">EGGRZ-B1_66</strain>
        <tissue evidence="5">Body</tissue>
    </source>
</reference>
<dbReference type="PROSITE" id="PS50203">
    <property type="entry name" value="CALPAIN_CAT"/>
    <property type="match status" value="1"/>
</dbReference>
<feature type="domain" description="Calpain catalytic" evidence="4">
    <location>
        <begin position="66"/>
        <end position="220"/>
    </location>
</feature>
<dbReference type="InterPro" id="IPR001300">
    <property type="entry name" value="Peptidase_C2_calpain_cat"/>
</dbReference>
<comment type="caution">
    <text evidence="5">The sequence shown here is derived from an EMBL/GenBank/DDBJ whole genome shotgun (WGS) entry which is preliminary data.</text>
</comment>
<keyword evidence="6" id="KW-1185">Reference proteome</keyword>
<dbReference type="PANTHER" id="PTHR10183">
    <property type="entry name" value="CALPAIN"/>
    <property type="match status" value="1"/>
</dbReference>
<feature type="active site" evidence="2">
    <location>
        <position position="138"/>
    </location>
</feature>
<dbReference type="Pfam" id="PF00648">
    <property type="entry name" value="Peptidase_C2"/>
    <property type="match status" value="1"/>
</dbReference>
<organism evidence="5 6">
    <name type="scientific">Cichlidogyrus casuarinus</name>
    <dbReference type="NCBI Taxonomy" id="1844966"/>
    <lineage>
        <taxon>Eukaryota</taxon>
        <taxon>Metazoa</taxon>
        <taxon>Spiralia</taxon>
        <taxon>Lophotrochozoa</taxon>
        <taxon>Platyhelminthes</taxon>
        <taxon>Monogenea</taxon>
        <taxon>Monopisthocotylea</taxon>
        <taxon>Dactylogyridea</taxon>
        <taxon>Ancyrocephalidae</taxon>
        <taxon>Cichlidogyrus</taxon>
    </lineage>
</organism>
<dbReference type="Proteomes" id="UP001626550">
    <property type="component" value="Unassembled WGS sequence"/>
</dbReference>
<protein>
    <submittedName>
        <fullName evidence="5">Calpain 2, (M II) large subunit</fullName>
    </submittedName>
</protein>
<evidence type="ECO:0000256" key="3">
    <source>
        <dbReference type="PROSITE-ProRule" id="PRU00239"/>
    </source>
</evidence>
<dbReference type="EMBL" id="JBJKFK010000100">
    <property type="protein sequence ID" value="KAL3319806.1"/>
    <property type="molecule type" value="Genomic_DNA"/>
</dbReference>
<evidence type="ECO:0000313" key="5">
    <source>
        <dbReference type="EMBL" id="KAL3319806.1"/>
    </source>
</evidence>
<dbReference type="AlphaFoldDB" id="A0ABD2QMZ2"/>
<dbReference type="SUPFAM" id="SSF54001">
    <property type="entry name" value="Cysteine proteinases"/>
    <property type="match status" value="1"/>
</dbReference>
<evidence type="ECO:0000313" key="6">
    <source>
        <dbReference type="Proteomes" id="UP001626550"/>
    </source>
</evidence>
<gene>
    <name evidence="5" type="primary">CAPN9_4</name>
    <name evidence="5" type="ORF">Ciccas_001511</name>
</gene>
<comment type="similarity">
    <text evidence="1">Belongs to the peptidase C2 family.</text>
</comment>
<dbReference type="PRINTS" id="PR00704">
    <property type="entry name" value="CALPAIN"/>
</dbReference>
<dbReference type="PANTHER" id="PTHR10183:SF433">
    <property type="entry name" value="CALPAIN-A-RELATED"/>
    <property type="match status" value="1"/>
</dbReference>